<dbReference type="AlphaFoldDB" id="A0A0H3ZQU6"/>
<proteinExistence type="predicted"/>
<evidence type="ECO:0000256" key="1">
    <source>
        <dbReference type="SAM" id="Phobius"/>
    </source>
</evidence>
<protein>
    <submittedName>
        <fullName evidence="3">Membrane protein, putative</fullName>
    </submittedName>
</protein>
<evidence type="ECO:0000259" key="2">
    <source>
        <dbReference type="Pfam" id="PF20249"/>
    </source>
</evidence>
<organism evidence="3">
    <name type="scientific">Vibrio sp. FF_307</name>
    <dbReference type="NCBI Taxonomy" id="1652834"/>
    <lineage>
        <taxon>Bacteria</taxon>
        <taxon>Pseudomonadati</taxon>
        <taxon>Pseudomonadota</taxon>
        <taxon>Gammaproteobacteria</taxon>
        <taxon>Vibrionales</taxon>
        <taxon>Vibrionaceae</taxon>
        <taxon>Vibrio</taxon>
    </lineage>
</organism>
<accession>A0A0H3ZQU6</accession>
<feature type="domain" description="Toxin VasX N-terminal region" evidence="2">
    <location>
        <begin position="23"/>
        <end position="175"/>
    </location>
</feature>
<dbReference type="Pfam" id="PF20249">
    <property type="entry name" value="VasX_N"/>
    <property type="match status" value="1"/>
</dbReference>
<feature type="transmembrane region" description="Helical" evidence="1">
    <location>
        <begin position="883"/>
        <end position="905"/>
    </location>
</feature>
<evidence type="ECO:0000313" key="3">
    <source>
        <dbReference type="EMBL" id="AKN36817.1"/>
    </source>
</evidence>
<dbReference type="InterPro" id="IPR048126">
    <property type="entry name" value="Toxin_VasX"/>
</dbReference>
<dbReference type="InterPro" id="IPR046864">
    <property type="entry name" value="VasX_N"/>
</dbReference>
<keyword evidence="1" id="KW-1133">Transmembrane helix</keyword>
<sequence>MSTPNKVAKCASTKNAKSSSASCPFQSNEIGIIPVRYAFDDMNKQGQPLHPLPTTDTQWQGRFTPTQRQYTLRQLRDGWLYVYDETDKVFHEYQVEGYEFTKIDWSGDEADKPANERGSAGETKSCLVYPAKNTLSMTFAHQRWTWRLCEHMRSHAPNRSIWMRKVNLQQFQSTLSHPHAGLSTELGQYVADVGTDGAPTDVFDSTCTPLTPIESGVDDFKHVADKAGCWDLDYRADLPAQDCGMFIALDDPLADVSDLFLPLSEQVTARSTAYQDEDNLHKLQMAEFARTLGRVKVDHDDLPEQVKGDPIQTMEFERQLTEYIATQYLADKERTALEANPNVSNAPLTQLQEEALEKRSQLKETYHFTPTNKQQEHWQRNTVFSDEVNWDELDAFLTQYYTQVKGLDEHIDVLYQDFMTAFEQLGTDPLALGLDNQDEAHLAYLLSLTSQYLAVVKQAVNTEQANEQLKQALSLDSPKNLFALASLGFKLENWQALNVYIDELGNSLLSMDNASDMVAVSGAIANWGGFTGDVRMHDKAWFKALAEPVQLSFTALQNAVSGQAHNSWRAVSNFLLPSQMNTTATPEGLVSNLRLVVLEAIVNPEAIVVHNPDYPAQIAAWQRTLNTEMATIRRINQAPPGSVTPKNHQIQTMRKAQQSMQTLLSSELPMMVMLKHEAVNNTARQMLSDAIDRSWQQGKQVTQASWGKLGNMGGIVAILNLWNVSVVLQDIHHKAAQHPSSSLWTNPAIREATYATGYAVSAVTAVWRDAKWEILAKDSELLKKSLNLAIKEEGASKSATLKTFAKTTAAVSLFGLIATGFETWESYDKFTDSSHAPMERLGYGLKFISTSGQLAIFWVQFGRNAASFLGVASTSISAIVASWMLTTLMVAGIVYLIGVIIINAFKRSELEKWLLHSTWGKDPKQWDAIEELTHLEQIIHKPQAQLNAIPHRNPSHWMNPGTQQWQLELTLPAFAKGQSIGLQITRKPKDKAYSYAPAEAKPAVMLNEQNGTWSQAQEEASPIIYRLDLGGTTDDTIAVLVSMPFNWQADEKQQLGYVATGRRQGDLTVEPAPKEFATRTIEVRID</sequence>
<keyword evidence="1" id="KW-0472">Membrane</keyword>
<keyword evidence="1" id="KW-0812">Transmembrane</keyword>
<dbReference type="NCBIfam" id="NF041559">
    <property type="entry name" value="BTH_I2691_fam"/>
    <property type="match status" value="1"/>
</dbReference>
<dbReference type="CDD" id="cd20708">
    <property type="entry name" value="MIX_IV"/>
    <property type="match status" value="1"/>
</dbReference>
<dbReference type="EMBL" id="KP795512">
    <property type="protein sequence ID" value="AKN36817.1"/>
    <property type="molecule type" value="Genomic_DNA"/>
</dbReference>
<reference evidence="3" key="1">
    <citation type="journal article" date="2015" name="MBio">
        <title>Eco-Evolutionary Dynamics of Episomes among Ecologically Cohesive Bacterial Populations.</title>
        <authorList>
            <person name="Xue H."/>
            <person name="Cordero O.X."/>
            <person name="Camas F.M."/>
            <person name="Trimble W."/>
            <person name="Meyer F."/>
            <person name="Guglielmini J."/>
            <person name="Rocha E.P."/>
            <person name="Polz M.F."/>
        </authorList>
    </citation>
    <scope>NUCLEOTIDE SEQUENCE</scope>
    <source>
        <strain evidence="3">FF_307</strain>
    </source>
</reference>
<name>A0A0H3ZQU6_9VIBR</name>